<dbReference type="PROSITE" id="PS51554">
    <property type="entry name" value="PFL"/>
    <property type="match status" value="1"/>
</dbReference>
<dbReference type="Gene3D" id="3.20.70.20">
    <property type="match status" value="1"/>
</dbReference>
<protein>
    <recommendedName>
        <fullName evidence="12">Formate acetyltransferase</fullName>
        <ecNumber evidence="12">2.3.1.54</ecNumber>
    </recommendedName>
    <alternativeName>
        <fullName evidence="12">Pyruvate formate-lyase</fullName>
    </alternativeName>
</protein>
<evidence type="ECO:0000256" key="1">
    <source>
        <dbReference type="ARBA" id="ARBA00004496"/>
    </source>
</evidence>
<evidence type="ECO:0000256" key="8">
    <source>
        <dbReference type="ARBA" id="ARBA00049029"/>
    </source>
</evidence>
<evidence type="ECO:0000259" key="13">
    <source>
        <dbReference type="PROSITE" id="PS51149"/>
    </source>
</evidence>
<comment type="subunit">
    <text evidence="12">Homodimer.</text>
</comment>
<dbReference type="Proteomes" id="UP000000249">
    <property type="component" value="Chromosome 1"/>
</dbReference>
<dbReference type="Pfam" id="PF02901">
    <property type="entry name" value="PFL-like"/>
    <property type="match status" value="1"/>
</dbReference>
<dbReference type="AlphaFoldDB" id="A0A0H3AFT9"/>
<evidence type="ECO:0000256" key="10">
    <source>
        <dbReference type="PIRSR" id="PIRSR000379-2"/>
    </source>
</evidence>
<dbReference type="eggNOG" id="COG1882">
    <property type="taxonomic scope" value="Bacteria"/>
</dbReference>
<name>A0A0H3AFT9_VIBC3</name>
<evidence type="ECO:0000256" key="11">
    <source>
        <dbReference type="PROSITE-ProRule" id="PRU00493"/>
    </source>
</evidence>
<dbReference type="NCBIfam" id="TIGR01255">
    <property type="entry name" value="pyr_form_ly_1"/>
    <property type="match status" value="1"/>
</dbReference>
<dbReference type="InterPro" id="IPR019777">
    <property type="entry name" value="Form_AcTrfase_GR_CS"/>
</dbReference>
<keyword evidence="6 12" id="KW-0119">Carbohydrate metabolism</keyword>
<dbReference type="PANTHER" id="PTHR30191:SF0">
    <property type="entry name" value="FORMATE ACETYLTRANSFERASE 1"/>
    <property type="match status" value="1"/>
</dbReference>
<dbReference type="EMBL" id="CP000627">
    <property type="protein sequence ID" value="ABQ19694.1"/>
    <property type="molecule type" value="Genomic_DNA"/>
</dbReference>
<dbReference type="PROSITE" id="PS00850">
    <property type="entry name" value="GLY_RADICAL_1"/>
    <property type="match status" value="1"/>
</dbReference>
<gene>
    <name evidence="15" type="primary">pflB</name>
    <name evidence="15" type="ordered locus">VC0395_A1457</name>
</gene>
<dbReference type="InterPro" id="IPR050244">
    <property type="entry name" value="Auton_GlycylRad_Cofactor"/>
</dbReference>
<evidence type="ECO:0000256" key="2">
    <source>
        <dbReference type="ARBA" id="ARBA00008375"/>
    </source>
</evidence>
<comment type="pathway">
    <text evidence="12">Fermentation; pyruvate fermentation; formate from pyruvate: step 1/1.</text>
</comment>
<evidence type="ECO:0000256" key="7">
    <source>
        <dbReference type="ARBA" id="ARBA00023315"/>
    </source>
</evidence>
<sequence>MKSVLLPSGIAGSTAKTVRVFSTHKGRYVMAEQFAKAWEGFAAGDWQNEVNVRDFIQKNYTPYEGDESFLVSEGTEATNKLWAKVMEGIRQENSTHAPVDFDTSLISTITAHDAGYINKDLEKIVGLQTDAPLKRAIIPNGGIRMVEGSCKAYGRELDPQVSKIYSEYRKTHNAGVFDIYTPEILACRKSGVLTGLPDAYGRGRIIGDYRRVALYGIDFLMKDKLAQFKSLQEKFENGEDLQMTMQLREEIAEQHRALGQMKQMAAKYGYDISRPAETAQEAIQWTYFGYLAAVKSQNGAAMSLGRTSTFLDVYIERDMKAGKITEVEAQEMIDHFVMKLRMVRFLRTPEYDELFSGDPIWATESMGGMGLDGRTLVTRTNFRFLNSLYTMGPSPEPNITVLWSEQLPEGFKKFCAKVSIDTSSIQYENDDLMRPDFNNDDYAIACCVSPMVIGKHMQFFGARANLAKTLLYVINGGVDEKLKIQVGPKMPKITDEVLDFDDVWGKLDHFMGWLATQYVTALNAIHYMHDKYSYEAALMALHDRDVRRTMACGIAGLSVAADSLSAIKYAKVKPIRDEDGVAIDFEIEGDYPKFGNNDSRVDDIACELVERFMNKIRSLKTYRNAVPTQSILTITSNVVYGKKTGNTPDGRRAGAPFAPGANPMHGRDEKGAVASLTSVGKLPFAHAKDGISYTFSIVPNALGKDENSQRANLAGLMDGYFHHEAGIEGGQHLNVNVLNRDTLLDAVKHPEKYPQLTIRVSGYAVRFNSLTAEQQQDVIARTFTESL</sequence>
<organism evidence="15 16">
    <name type="scientific">Vibrio cholerae serotype O1 (strain ATCC 39541 / Classical Ogawa 395 / O395)</name>
    <dbReference type="NCBI Taxonomy" id="345073"/>
    <lineage>
        <taxon>Bacteria</taxon>
        <taxon>Pseudomonadati</taxon>
        <taxon>Pseudomonadota</taxon>
        <taxon>Gammaproteobacteria</taxon>
        <taxon>Vibrionales</taxon>
        <taxon>Vibrionaceae</taxon>
        <taxon>Vibrio</taxon>
    </lineage>
</organism>
<keyword evidence="7 12" id="KW-0012">Acyltransferase</keyword>
<proteinExistence type="inferred from homology"/>
<reference evidence="15 16" key="1">
    <citation type="submission" date="2007-03" db="EMBL/GenBank/DDBJ databases">
        <authorList>
            <person name="Heidelberg J."/>
        </authorList>
    </citation>
    <scope>NUCLEOTIDE SEQUENCE [LARGE SCALE GENOMIC DNA]</scope>
    <source>
        <strain evidence="16">ATCC 39541 / Classical Ogawa 395 / O395</strain>
    </source>
</reference>
<evidence type="ECO:0000259" key="14">
    <source>
        <dbReference type="PROSITE" id="PS51554"/>
    </source>
</evidence>
<comment type="catalytic activity">
    <reaction evidence="8 12">
        <text>formate + acetyl-CoA = pyruvate + CoA</text>
        <dbReference type="Rhea" id="RHEA:11844"/>
        <dbReference type="ChEBI" id="CHEBI:15361"/>
        <dbReference type="ChEBI" id="CHEBI:15740"/>
        <dbReference type="ChEBI" id="CHEBI:57287"/>
        <dbReference type="ChEBI" id="CHEBI:57288"/>
        <dbReference type="EC" id="2.3.1.54"/>
    </reaction>
</comment>
<dbReference type="InterPro" id="IPR001150">
    <property type="entry name" value="Gly_radical"/>
</dbReference>
<feature type="modified residue" description="Glycine radical" evidence="10 11">
    <location>
        <position position="762"/>
    </location>
</feature>
<dbReference type="PANTHER" id="PTHR30191">
    <property type="entry name" value="FORMATE ACETYLTRANSFERASE"/>
    <property type="match status" value="1"/>
</dbReference>
<dbReference type="InterPro" id="IPR005949">
    <property type="entry name" value="Form_AcTrfase"/>
</dbReference>
<evidence type="ECO:0000256" key="12">
    <source>
        <dbReference type="RuleBase" id="RU368075"/>
    </source>
</evidence>
<evidence type="ECO:0000256" key="6">
    <source>
        <dbReference type="ARBA" id="ARBA00023277"/>
    </source>
</evidence>
<dbReference type="KEGG" id="vcr:VC395_1981"/>
<feature type="active site" description="Cysteine radical intermediate" evidence="9">
    <location>
        <position position="447"/>
    </location>
</feature>
<feature type="active site" description="S-acetylcysteine intermediate" evidence="9">
    <location>
        <position position="446"/>
    </location>
</feature>
<dbReference type="PIRSF" id="PIRSF000379">
    <property type="entry name" value="For_Ac_trans_1"/>
    <property type="match status" value="1"/>
</dbReference>
<dbReference type="PROSITE" id="PS51149">
    <property type="entry name" value="GLY_RADICAL_2"/>
    <property type="match status" value="1"/>
</dbReference>
<keyword evidence="5 10" id="KW-0556">Organic radical</keyword>
<keyword evidence="4 12" id="KW-0808">Transferase</keyword>
<evidence type="ECO:0000256" key="4">
    <source>
        <dbReference type="ARBA" id="ARBA00022679"/>
    </source>
</evidence>
<evidence type="ECO:0000313" key="16">
    <source>
        <dbReference type="Proteomes" id="UP000000249"/>
    </source>
</evidence>
<dbReference type="InterPro" id="IPR004184">
    <property type="entry name" value="PFL_dom"/>
</dbReference>
<comment type="similarity">
    <text evidence="2 12">Belongs to the glycyl radical enzyme (GRE) family. PFL subfamily.</text>
</comment>
<keyword evidence="12" id="KW-0313">Glucose metabolism</keyword>
<dbReference type="UniPathway" id="UPA00920">
    <property type="reaction ID" value="UER00891"/>
</dbReference>
<dbReference type="GO" id="GO:0008861">
    <property type="term" value="F:formate C-acetyltransferase activity"/>
    <property type="evidence" value="ECO:0007669"/>
    <property type="project" value="UniProtKB-UniRule"/>
</dbReference>
<dbReference type="EC" id="2.3.1.54" evidence="12"/>
<dbReference type="SUPFAM" id="SSF51998">
    <property type="entry name" value="PFL-like glycyl radical enzymes"/>
    <property type="match status" value="1"/>
</dbReference>
<keyword evidence="3 12" id="KW-0963">Cytoplasm</keyword>
<evidence type="ECO:0000256" key="5">
    <source>
        <dbReference type="ARBA" id="ARBA00022818"/>
    </source>
</evidence>
<dbReference type="KEGG" id="vco:VC0395_A1457"/>
<evidence type="ECO:0000256" key="3">
    <source>
        <dbReference type="ARBA" id="ARBA00022490"/>
    </source>
</evidence>
<comment type="subcellular location">
    <subcellularLocation>
        <location evidence="1 12">Cytoplasm</location>
    </subcellularLocation>
</comment>
<feature type="domain" description="PFL" evidence="14">
    <location>
        <begin position="32"/>
        <end position="652"/>
    </location>
</feature>
<dbReference type="GO" id="GO:0005829">
    <property type="term" value="C:cytosol"/>
    <property type="evidence" value="ECO:0007669"/>
    <property type="project" value="TreeGrafter"/>
</dbReference>
<feature type="domain" description="Glycine radical" evidence="13">
    <location>
        <begin position="659"/>
        <end position="787"/>
    </location>
</feature>
<dbReference type="GO" id="GO:0006006">
    <property type="term" value="P:glucose metabolic process"/>
    <property type="evidence" value="ECO:0007669"/>
    <property type="project" value="UniProtKB-UniRule"/>
</dbReference>
<dbReference type="PATRIC" id="fig|345073.21.peg.1914"/>
<dbReference type="FunFam" id="3.20.70.20:FF:000003">
    <property type="entry name" value="Formate acetyltransferase"/>
    <property type="match status" value="1"/>
</dbReference>
<evidence type="ECO:0000313" key="15">
    <source>
        <dbReference type="EMBL" id="ABQ19694.1"/>
    </source>
</evidence>
<dbReference type="Pfam" id="PF01228">
    <property type="entry name" value="Gly_radical"/>
    <property type="match status" value="1"/>
</dbReference>
<dbReference type="CDD" id="cd01678">
    <property type="entry name" value="PFL1"/>
    <property type="match status" value="1"/>
</dbReference>
<evidence type="ECO:0000256" key="9">
    <source>
        <dbReference type="PIRSR" id="PIRSR000379-1"/>
    </source>
</evidence>
<accession>A0A0H3AFT9</accession>